<accession>A0A4Z0QVG6</accession>
<keyword evidence="3" id="KW-1185">Reference proteome</keyword>
<evidence type="ECO:0000259" key="1">
    <source>
        <dbReference type="Pfam" id="PF21537"/>
    </source>
</evidence>
<reference evidence="2 3" key="1">
    <citation type="submission" date="2019-03" db="EMBL/GenBank/DDBJ databases">
        <title>Draft Genome Sequence of Desulfosporosinus fructosivorans Strain 63.6F, Isolated from Marine Sediment in the Baltic Sea.</title>
        <authorList>
            <person name="Hausmann B."/>
            <person name="Vandieken V."/>
            <person name="Pjevac P."/>
            <person name="Schreck K."/>
            <person name="Herbold C.W."/>
            <person name="Loy A."/>
        </authorList>
    </citation>
    <scope>NUCLEOTIDE SEQUENCE [LARGE SCALE GENOMIC DNA]</scope>
    <source>
        <strain evidence="2 3">63.6F</strain>
    </source>
</reference>
<dbReference type="OrthoDB" id="9770408at2"/>
<dbReference type="PANTHER" id="PTHR40047:SF1">
    <property type="entry name" value="UPF0703 PROTEIN YCGQ"/>
    <property type="match status" value="1"/>
</dbReference>
<organism evidence="2 3">
    <name type="scientific">Desulfosporosinus fructosivorans</name>
    <dbReference type="NCBI Taxonomy" id="2018669"/>
    <lineage>
        <taxon>Bacteria</taxon>
        <taxon>Bacillati</taxon>
        <taxon>Bacillota</taxon>
        <taxon>Clostridia</taxon>
        <taxon>Eubacteriales</taxon>
        <taxon>Desulfitobacteriaceae</taxon>
        <taxon>Desulfosporosinus</taxon>
    </lineage>
</organism>
<dbReference type="InterPro" id="IPR048447">
    <property type="entry name" value="DUF1980_C"/>
</dbReference>
<dbReference type="EMBL" id="SPQQ01000029">
    <property type="protein sequence ID" value="TGE34792.1"/>
    <property type="molecule type" value="Genomic_DNA"/>
</dbReference>
<dbReference type="RefSeq" id="WP_135553095.1">
    <property type="nucleotide sequence ID" value="NZ_SPQQ01000029.1"/>
</dbReference>
<dbReference type="Proteomes" id="UP000298460">
    <property type="component" value="Unassembled WGS sequence"/>
</dbReference>
<proteinExistence type="predicted"/>
<evidence type="ECO:0000313" key="3">
    <source>
        <dbReference type="Proteomes" id="UP000298460"/>
    </source>
</evidence>
<protein>
    <submittedName>
        <fullName evidence="2">TIGR03943 family protein</fullName>
    </submittedName>
</protein>
<feature type="domain" description="DUF1980" evidence="1">
    <location>
        <begin position="25"/>
        <end position="127"/>
    </location>
</feature>
<comment type="caution">
    <text evidence="2">The sequence shown here is derived from an EMBL/GenBank/DDBJ whole genome shotgun (WGS) entry which is preliminary data.</text>
</comment>
<dbReference type="NCBIfam" id="TIGR03943">
    <property type="entry name" value="TIGR03943 family putative permease subunit"/>
    <property type="match status" value="1"/>
</dbReference>
<dbReference type="InterPro" id="IPR015402">
    <property type="entry name" value="DUF1980"/>
</dbReference>
<evidence type="ECO:0000313" key="2">
    <source>
        <dbReference type="EMBL" id="TGE34792.1"/>
    </source>
</evidence>
<name>A0A4Z0QVG6_9FIRM</name>
<dbReference type="PANTHER" id="PTHR40047">
    <property type="entry name" value="UPF0703 PROTEIN YCGQ"/>
    <property type="match status" value="1"/>
</dbReference>
<dbReference type="InterPro" id="IPR052955">
    <property type="entry name" value="UPF0703_membrane_permease"/>
</dbReference>
<dbReference type="AlphaFoldDB" id="A0A4Z0QVG6"/>
<gene>
    <name evidence="2" type="ORF">E4K67_28880</name>
</gene>
<sequence length="128" mass="14679">MLNTVTIRTKRIFSIEDLRTRTYPVYTAMEKYEGYQITLKGFVFSDPTTMKDNEFVPARLAMSCCVADLMPCGIICQYNKASQLTADTWVTVEGIIHIEKYMDDNEPAITVTRISPAEKPKAEYIYPF</sequence>
<dbReference type="Pfam" id="PF21537">
    <property type="entry name" value="DUF1980_C"/>
    <property type="match status" value="1"/>
</dbReference>